<protein>
    <submittedName>
        <fullName evidence="1">Uncharacterized protein</fullName>
    </submittedName>
</protein>
<sequence length="285" mass="31367">METPAIFDSLASLTVVVADTLYTTTWAAINDVKPFPVLSTLHVDGGYPFDDNLLFRGNGGTLRSLHLPFSAIARNALCRFDILKRSGVTRMNSIHIGMATDVDKAYLAGRTDLPIEEQVHRMLEVVTALKTNCDMTEVSVYQAILAAPSTAILQHINLCRFGFEMVDVISLISALPSLASVTYTIVGLGASIESIPANDCPSTLYAKHYPLRRNFRKLCVLYAENVSADKVAGVAMLIAIMCPNFVHVDIPPMLRKDFSHEIAWSTYCRSFKPFAASISRLIYSD</sequence>
<organism evidence="1 2">
    <name type="scientific">Coemansia aciculifera</name>
    <dbReference type="NCBI Taxonomy" id="417176"/>
    <lineage>
        <taxon>Eukaryota</taxon>
        <taxon>Fungi</taxon>
        <taxon>Fungi incertae sedis</taxon>
        <taxon>Zoopagomycota</taxon>
        <taxon>Kickxellomycotina</taxon>
        <taxon>Kickxellomycetes</taxon>
        <taxon>Kickxellales</taxon>
        <taxon>Kickxellaceae</taxon>
        <taxon>Coemansia</taxon>
    </lineage>
</organism>
<keyword evidence="2" id="KW-1185">Reference proteome</keyword>
<proteinExistence type="predicted"/>
<evidence type="ECO:0000313" key="1">
    <source>
        <dbReference type="EMBL" id="KAJ2860752.1"/>
    </source>
</evidence>
<dbReference type="Proteomes" id="UP001140074">
    <property type="component" value="Unassembled WGS sequence"/>
</dbReference>
<gene>
    <name evidence="1" type="ORF">GGH94_005330</name>
</gene>
<evidence type="ECO:0000313" key="2">
    <source>
        <dbReference type="Proteomes" id="UP001140074"/>
    </source>
</evidence>
<dbReference type="EMBL" id="JANBUY010000273">
    <property type="protein sequence ID" value="KAJ2860752.1"/>
    <property type="molecule type" value="Genomic_DNA"/>
</dbReference>
<name>A0A9W8IK87_9FUNG</name>
<comment type="caution">
    <text evidence="1">The sequence shown here is derived from an EMBL/GenBank/DDBJ whole genome shotgun (WGS) entry which is preliminary data.</text>
</comment>
<accession>A0A9W8IK87</accession>
<dbReference type="AlphaFoldDB" id="A0A9W8IK87"/>
<reference evidence="1" key="1">
    <citation type="submission" date="2022-07" db="EMBL/GenBank/DDBJ databases">
        <title>Phylogenomic reconstructions and comparative analyses of Kickxellomycotina fungi.</title>
        <authorList>
            <person name="Reynolds N.K."/>
            <person name="Stajich J.E."/>
            <person name="Barry K."/>
            <person name="Grigoriev I.V."/>
            <person name="Crous P."/>
            <person name="Smith M.E."/>
        </authorList>
    </citation>
    <scope>NUCLEOTIDE SEQUENCE</scope>
    <source>
        <strain evidence="1">RSA 476</strain>
    </source>
</reference>